<gene>
    <name evidence="7" type="ORF">UPYG_G00017300</name>
</gene>
<keyword evidence="8" id="KW-1185">Reference proteome</keyword>
<reference evidence="7 8" key="1">
    <citation type="submission" date="2024-06" db="EMBL/GenBank/DDBJ databases">
        <authorList>
            <person name="Pan Q."/>
            <person name="Wen M."/>
            <person name="Jouanno E."/>
            <person name="Zahm M."/>
            <person name="Klopp C."/>
            <person name="Cabau C."/>
            <person name="Louis A."/>
            <person name="Berthelot C."/>
            <person name="Parey E."/>
            <person name="Roest Crollius H."/>
            <person name="Montfort J."/>
            <person name="Robinson-Rechavi M."/>
            <person name="Bouchez O."/>
            <person name="Lampietro C."/>
            <person name="Lopez Roques C."/>
            <person name="Donnadieu C."/>
            <person name="Postlethwait J."/>
            <person name="Bobe J."/>
            <person name="Verreycken H."/>
            <person name="Guiguen Y."/>
        </authorList>
    </citation>
    <scope>NUCLEOTIDE SEQUENCE [LARGE SCALE GENOMIC DNA]</scope>
    <source>
        <strain evidence="7">Up_M1</strain>
        <tissue evidence="7">Testis</tissue>
    </source>
</reference>
<feature type="compositionally biased region" description="Basic residues" evidence="6">
    <location>
        <begin position="537"/>
        <end position="549"/>
    </location>
</feature>
<sequence>MGDHLPELQITPETPGRPAVRNPFESPNDYHHLHEPVVLSPSVFRSFMSSTPPAKFKWDIDEMASLLPVHIDAEEIHRQSMYLSQTRMDSDIEAKRQSAIEQFFTKGTVVPSPWSGQSNKKISSQMHFGKSPLSPLILEEPLPTKKTTVACQTLLSLPETLDLEKILGAYYRSEVGGQDQQEQFQENLSCSSLRRKLFLDGHGSGSESSSPPSPERAGTEGAPPRGGVGGDTEFLLPFTTSPLPCPAALTPSTGQFSSSPIQGRHCDYSLGSITSPLFPERSSPAGLKSPDLSPIGPDCIQTPRLAERKKLSFVTPEGVPLDADMNSCTVSPYIDGCSPIRSCSPLQRQANSCPKPRIRARCWGSPPLISPILNPLHDQENIQPFTPPLTMELDSCSPGLGVPRNSGSLLDLGKLCEGTPGKGLALLESVKMEEVEDEEVVDIPEEEEGVCTVGVRLTSSRMGESVMTVETGQTFVSLLAEGSIIPYDNSMQVDSGYSTYAGTATASLIDAMSSESQSKESFDAAHVQDETFQTTSRHSKTKTVFSQHH</sequence>
<evidence type="ECO:0000313" key="7">
    <source>
        <dbReference type="EMBL" id="KAL1021733.1"/>
    </source>
</evidence>
<comment type="similarity">
    <text evidence="1">Belongs to the BORA family.</text>
</comment>
<comment type="caution">
    <text evidence="7">The sequence shown here is derived from an EMBL/GenBank/DDBJ whole genome shotgun (WGS) entry which is preliminary data.</text>
</comment>
<evidence type="ECO:0000313" key="8">
    <source>
        <dbReference type="Proteomes" id="UP001557470"/>
    </source>
</evidence>
<feature type="region of interest" description="Disordered" evidence="6">
    <location>
        <begin position="1"/>
        <end position="27"/>
    </location>
</feature>
<keyword evidence="4" id="KW-0498">Mitosis</keyword>
<dbReference type="GO" id="GO:0051301">
    <property type="term" value="P:cell division"/>
    <property type="evidence" value="ECO:0007669"/>
    <property type="project" value="UniProtKB-KW"/>
</dbReference>
<dbReference type="Pfam" id="PF15280">
    <property type="entry name" value="BORA_N"/>
    <property type="match status" value="1"/>
</dbReference>
<dbReference type="PANTHER" id="PTHR14728:SF2">
    <property type="entry name" value="PROTEIN AURORA BOREALIS"/>
    <property type="match status" value="1"/>
</dbReference>
<evidence type="ECO:0000256" key="3">
    <source>
        <dbReference type="ARBA" id="ARBA00022618"/>
    </source>
</evidence>
<dbReference type="AlphaFoldDB" id="A0ABD0XJW6"/>
<keyword evidence="3" id="KW-0132">Cell division</keyword>
<accession>A0ABD0XJW6</accession>
<feature type="region of interest" description="Disordered" evidence="6">
    <location>
        <begin position="200"/>
        <end position="233"/>
    </location>
</feature>
<keyword evidence="5" id="KW-0131">Cell cycle</keyword>
<proteinExistence type="inferred from homology"/>
<evidence type="ECO:0000256" key="6">
    <source>
        <dbReference type="SAM" id="MobiDB-lite"/>
    </source>
</evidence>
<organism evidence="7 8">
    <name type="scientific">Umbra pygmaea</name>
    <name type="common">Eastern mudminnow</name>
    <dbReference type="NCBI Taxonomy" id="75934"/>
    <lineage>
        <taxon>Eukaryota</taxon>
        <taxon>Metazoa</taxon>
        <taxon>Chordata</taxon>
        <taxon>Craniata</taxon>
        <taxon>Vertebrata</taxon>
        <taxon>Euteleostomi</taxon>
        <taxon>Actinopterygii</taxon>
        <taxon>Neopterygii</taxon>
        <taxon>Teleostei</taxon>
        <taxon>Protacanthopterygii</taxon>
        <taxon>Esociformes</taxon>
        <taxon>Umbridae</taxon>
        <taxon>Umbra</taxon>
    </lineage>
</organism>
<feature type="region of interest" description="Disordered" evidence="6">
    <location>
        <begin position="529"/>
        <end position="549"/>
    </location>
</feature>
<evidence type="ECO:0000256" key="4">
    <source>
        <dbReference type="ARBA" id="ARBA00022776"/>
    </source>
</evidence>
<dbReference type="PRINTS" id="PR02038">
    <property type="entry name" value="AURORABORA"/>
</dbReference>
<name>A0ABD0XJW6_UMBPY</name>
<protein>
    <recommendedName>
        <fullName evidence="2">Protein aurora borealis</fullName>
    </recommendedName>
</protein>
<dbReference type="Proteomes" id="UP001557470">
    <property type="component" value="Unassembled WGS sequence"/>
</dbReference>
<dbReference type="PANTHER" id="PTHR14728">
    <property type="entry name" value="PROTEIN AURORA BOREALIS"/>
    <property type="match status" value="1"/>
</dbReference>
<dbReference type="EMBL" id="JAGEUA010000001">
    <property type="protein sequence ID" value="KAL1021733.1"/>
    <property type="molecule type" value="Genomic_DNA"/>
</dbReference>
<dbReference type="InterPro" id="IPR023252">
    <property type="entry name" value="Aurora_borealis_protein"/>
</dbReference>
<evidence type="ECO:0000256" key="5">
    <source>
        <dbReference type="ARBA" id="ARBA00023306"/>
    </source>
</evidence>
<evidence type="ECO:0000256" key="2">
    <source>
        <dbReference type="ARBA" id="ARBA00020055"/>
    </source>
</evidence>
<evidence type="ECO:0000256" key="1">
    <source>
        <dbReference type="ARBA" id="ARBA00010963"/>
    </source>
</evidence>